<dbReference type="Proteomes" id="UP000751190">
    <property type="component" value="Unassembled WGS sequence"/>
</dbReference>
<dbReference type="OMA" id="QRKWNGP"/>
<comment type="similarity">
    <text evidence="13">Belongs to the peroxidase family.</text>
</comment>
<evidence type="ECO:0000256" key="6">
    <source>
        <dbReference type="ARBA" id="ARBA00022946"/>
    </source>
</evidence>
<evidence type="ECO:0000256" key="11">
    <source>
        <dbReference type="ARBA" id="ARBA00040313"/>
    </source>
</evidence>
<evidence type="ECO:0000256" key="13">
    <source>
        <dbReference type="RuleBase" id="RU004241"/>
    </source>
</evidence>
<dbReference type="SUPFAM" id="SSF48113">
    <property type="entry name" value="Heme-dependent peroxidases"/>
    <property type="match status" value="1"/>
</dbReference>
<dbReference type="PROSITE" id="PS00435">
    <property type="entry name" value="PEROXIDASE_1"/>
    <property type="match status" value="1"/>
</dbReference>
<proteinExistence type="inferred from homology"/>
<comment type="caution">
    <text evidence="16">The sequence shown here is derived from an EMBL/GenBank/DDBJ whole genome shotgun (WGS) entry which is preliminary data.</text>
</comment>
<keyword evidence="3" id="KW-0575">Peroxidase</keyword>
<dbReference type="InterPro" id="IPR002016">
    <property type="entry name" value="Haem_peroxidase"/>
</dbReference>
<evidence type="ECO:0000256" key="8">
    <source>
        <dbReference type="ARBA" id="ARBA00023004"/>
    </source>
</evidence>
<dbReference type="GO" id="GO:0004130">
    <property type="term" value="F:cytochrome-c peroxidase activity"/>
    <property type="evidence" value="ECO:0007669"/>
    <property type="project" value="UniProtKB-EC"/>
</dbReference>
<comment type="subcellular location">
    <subcellularLocation>
        <location evidence="2">Mitochondrion intermembrane space</location>
    </subcellularLocation>
    <subcellularLocation>
        <location evidence="1">Mitochondrion matrix</location>
    </subcellularLocation>
</comment>
<keyword evidence="9" id="KW-0496">Mitochondrion</keyword>
<dbReference type="GO" id="GO:0042744">
    <property type="term" value="P:hydrogen peroxide catabolic process"/>
    <property type="evidence" value="ECO:0007669"/>
    <property type="project" value="TreeGrafter"/>
</dbReference>
<dbReference type="CDD" id="cd00691">
    <property type="entry name" value="ascorbate_peroxidase"/>
    <property type="match status" value="1"/>
</dbReference>
<evidence type="ECO:0000256" key="9">
    <source>
        <dbReference type="ARBA" id="ARBA00023128"/>
    </source>
</evidence>
<dbReference type="GO" id="GO:0000302">
    <property type="term" value="P:response to reactive oxygen species"/>
    <property type="evidence" value="ECO:0007669"/>
    <property type="project" value="TreeGrafter"/>
</dbReference>
<dbReference type="PANTHER" id="PTHR31356">
    <property type="entry name" value="THYLAKOID LUMENAL 29 KDA PROTEIN, CHLOROPLASTIC-RELATED"/>
    <property type="match status" value="1"/>
</dbReference>
<evidence type="ECO:0000256" key="7">
    <source>
        <dbReference type="ARBA" id="ARBA00023002"/>
    </source>
</evidence>
<comment type="catalytic activity">
    <reaction evidence="12">
        <text>2 Fe(II)-[cytochrome c] + H2O2 + 2 H(+) = 2 Fe(III)-[cytochrome c] + 2 H2O</text>
        <dbReference type="Rhea" id="RHEA:16581"/>
        <dbReference type="Rhea" id="RHEA-COMP:10350"/>
        <dbReference type="Rhea" id="RHEA-COMP:14399"/>
        <dbReference type="ChEBI" id="CHEBI:15377"/>
        <dbReference type="ChEBI" id="CHEBI:15378"/>
        <dbReference type="ChEBI" id="CHEBI:16240"/>
        <dbReference type="ChEBI" id="CHEBI:29033"/>
        <dbReference type="ChEBI" id="CHEBI:29034"/>
        <dbReference type="EC" id="1.11.1.5"/>
    </reaction>
</comment>
<evidence type="ECO:0000256" key="14">
    <source>
        <dbReference type="SAM" id="MobiDB-lite"/>
    </source>
</evidence>
<dbReference type="PRINTS" id="PR00458">
    <property type="entry name" value="PEROXIDASE"/>
</dbReference>
<dbReference type="EC" id="1.11.1.5" evidence="10"/>
<dbReference type="Pfam" id="PF00141">
    <property type="entry name" value="peroxidase"/>
    <property type="match status" value="1"/>
</dbReference>
<dbReference type="GO" id="GO:0005759">
    <property type="term" value="C:mitochondrial matrix"/>
    <property type="evidence" value="ECO:0007669"/>
    <property type="project" value="UniProtKB-SubCell"/>
</dbReference>
<evidence type="ECO:0000313" key="16">
    <source>
        <dbReference type="EMBL" id="KAG8465094.1"/>
    </source>
</evidence>
<evidence type="ECO:0000256" key="2">
    <source>
        <dbReference type="ARBA" id="ARBA00004569"/>
    </source>
</evidence>
<evidence type="ECO:0000256" key="3">
    <source>
        <dbReference type="ARBA" id="ARBA00022559"/>
    </source>
</evidence>
<keyword evidence="7" id="KW-0560">Oxidoreductase</keyword>
<keyword evidence="4" id="KW-0349">Heme</keyword>
<dbReference type="InterPro" id="IPR002207">
    <property type="entry name" value="Peroxidase_I"/>
</dbReference>
<dbReference type="GO" id="GO:0046872">
    <property type="term" value="F:metal ion binding"/>
    <property type="evidence" value="ECO:0007669"/>
    <property type="project" value="UniProtKB-KW"/>
</dbReference>
<evidence type="ECO:0000256" key="1">
    <source>
        <dbReference type="ARBA" id="ARBA00004305"/>
    </source>
</evidence>
<sequence length="346" mass="37126">MFATRVFAAARSALSARNVARGTTAAVAAAASASAFAIGMGAHPAPSLCKAAAPGAVDWYKLRDDLLELLESETATNPGVDGASNGGGGAIAPMMVRLAWHCAGTYDVKSGTGGSDGATMRFKPESEHGGNAGLQHARALLEPVKRAHPNVSYADLYVYAGVLAVEACGGPTVGFRPGRSDALKATPPEQDKRFTPDGRLPGADAGDHGKEKTAQHIRDIFYRMGFNDQEIVALSGAHALGRCHTDRSGYWGPWTRAETTLSNEYFREMLENTWTVKKAHKGKPWTGPLQFEDPTGELMMLPSDLALVWDARFKPHVEKYAADEALFFKDFAQAFKKLLELGVDFK</sequence>
<evidence type="ECO:0000313" key="17">
    <source>
        <dbReference type="Proteomes" id="UP000751190"/>
    </source>
</evidence>
<feature type="region of interest" description="Disordered" evidence="14">
    <location>
        <begin position="179"/>
        <end position="211"/>
    </location>
</feature>
<dbReference type="InterPro" id="IPR019794">
    <property type="entry name" value="Peroxidases_AS"/>
</dbReference>
<keyword evidence="8" id="KW-0408">Iron</keyword>
<dbReference type="Gene3D" id="1.10.520.10">
    <property type="match status" value="1"/>
</dbReference>
<dbReference type="FunFam" id="1.10.420.10:FF:000009">
    <property type="entry name" value="Ascorbate peroxidase"/>
    <property type="match status" value="1"/>
</dbReference>
<dbReference type="AlphaFoldDB" id="A0A8J5XR65"/>
<dbReference type="PANTHER" id="PTHR31356:SF58">
    <property type="entry name" value="CYTOCHROME C PEROXIDASE, MITOCHONDRIAL"/>
    <property type="match status" value="1"/>
</dbReference>
<dbReference type="InterPro" id="IPR019793">
    <property type="entry name" value="Peroxidases_heam-ligand_BS"/>
</dbReference>
<dbReference type="GO" id="GO:0034599">
    <property type="term" value="P:cellular response to oxidative stress"/>
    <property type="evidence" value="ECO:0007669"/>
    <property type="project" value="InterPro"/>
</dbReference>
<feature type="domain" description="Plant heme peroxidase family profile" evidence="15">
    <location>
        <begin position="102"/>
        <end position="346"/>
    </location>
</feature>
<evidence type="ECO:0000256" key="12">
    <source>
        <dbReference type="ARBA" id="ARBA00049265"/>
    </source>
</evidence>
<protein>
    <recommendedName>
        <fullName evidence="11">Cytochrome c peroxidase, mitochondrial</fullName>
        <ecNumber evidence="10">1.11.1.5</ecNumber>
    </recommendedName>
</protein>
<dbReference type="Gene3D" id="1.10.420.10">
    <property type="entry name" value="Peroxidase, domain 2"/>
    <property type="match status" value="1"/>
</dbReference>
<organism evidence="16 17">
    <name type="scientific">Diacronema lutheri</name>
    <name type="common">Unicellular marine alga</name>
    <name type="synonym">Monochrysis lutheri</name>
    <dbReference type="NCBI Taxonomy" id="2081491"/>
    <lineage>
        <taxon>Eukaryota</taxon>
        <taxon>Haptista</taxon>
        <taxon>Haptophyta</taxon>
        <taxon>Pavlovophyceae</taxon>
        <taxon>Pavlovales</taxon>
        <taxon>Pavlovaceae</taxon>
        <taxon>Diacronema</taxon>
    </lineage>
</organism>
<dbReference type="OrthoDB" id="2859658at2759"/>
<keyword evidence="17" id="KW-1185">Reference proteome</keyword>
<dbReference type="GO" id="GO:0005758">
    <property type="term" value="C:mitochondrial intermembrane space"/>
    <property type="evidence" value="ECO:0007669"/>
    <property type="project" value="UniProtKB-SubCell"/>
</dbReference>
<name>A0A8J5XR65_DIALT</name>
<evidence type="ECO:0000256" key="4">
    <source>
        <dbReference type="ARBA" id="ARBA00022617"/>
    </source>
</evidence>
<accession>A0A8J5XR65</accession>
<dbReference type="PROSITE" id="PS00436">
    <property type="entry name" value="PEROXIDASE_2"/>
    <property type="match status" value="1"/>
</dbReference>
<dbReference type="EMBL" id="JAGTXO010000011">
    <property type="protein sequence ID" value="KAG8465094.1"/>
    <property type="molecule type" value="Genomic_DNA"/>
</dbReference>
<dbReference type="PRINTS" id="PR00459">
    <property type="entry name" value="ASPEROXIDASE"/>
</dbReference>
<reference evidence="16" key="1">
    <citation type="submission" date="2021-05" db="EMBL/GenBank/DDBJ databases">
        <title>The genome of the haptophyte Pavlova lutheri (Diacronema luteri, Pavlovales) - a model for lipid biosynthesis in eukaryotic algae.</title>
        <authorList>
            <person name="Hulatt C.J."/>
            <person name="Posewitz M.C."/>
        </authorList>
    </citation>
    <scope>NUCLEOTIDE SEQUENCE</scope>
    <source>
        <strain evidence="16">NIVA-4/92</strain>
    </source>
</reference>
<keyword evidence="5" id="KW-0479">Metal-binding</keyword>
<gene>
    <name evidence="16" type="ORF">KFE25_012457</name>
</gene>
<evidence type="ECO:0000256" key="5">
    <source>
        <dbReference type="ARBA" id="ARBA00022723"/>
    </source>
</evidence>
<dbReference type="InterPro" id="IPR010255">
    <property type="entry name" value="Haem_peroxidase_sf"/>
</dbReference>
<evidence type="ECO:0000259" key="15">
    <source>
        <dbReference type="PROSITE" id="PS50873"/>
    </source>
</evidence>
<keyword evidence="6" id="KW-0809">Transit peptide</keyword>
<dbReference type="InterPro" id="IPR044831">
    <property type="entry name" value="Ccp1-like"/>
</dbReference>
<evidence type="ECO:0000256" key="10">
    <source>
        <dbReference type="ARBA" id="ARBA00039063"/>
    </source>
</evidence>
<dbReference type="PROSITE" id="PS50873">
    <property type="entry name" value="PEROXIDASE_4"/>
    <property type="match status" value="1"/>
</dbReference>
<dbReference type="GO" id="GO:0020037">
    <property type="term" value="F:heme binding"/>
    <property type="evidence" value="ECO:0007669"/>
    <property type="project" value="InterPro"/>
</dbReference>